<dbReference type="Pfam" id="PF01302">
    <property type="entry name" value="CAP_GLY"/>
    <property type="match status" value="1"/>
</dbReference>
<protein>
    <recommendedName>
        <fullName evidence="1">CAP-Gly domain-containing protein</fullName>
    </recommendedName>
</protein>
<evidence type="ECO:0000259" key="1">
    <source>
        <dbReference type="PROSITE" id="PS50245"/>
    </source>
</evidence>
<comment type="caution">
    <text evidence="2">The sequence shown here is derived from an EMBL/GenBank/DDBJ whole genome shotgun (WGS) entry which is preliminary data.</text>
</comment>
<dbReference type="InterPro" id="IPR000938">
    <property type="entry name" value="CAP-Gly_domain"/>
</dbReference>
<sequence>MITEVKSINKTDGQTLLHAFGSLEKILNSSNKQLSMKIGDHILVDGKHPATVCYFGLVDNHPGEWIGIEWWNQQGKHNGTYNGKFYYKTKNPLNGSFIRQQRISFGNSFTQAIQKQYIKSFSTKNITTDISYSARHFIACAERQRHNRSDSELKQQHEVLLSTLLLEQQLHSTATDEHKRRVNEVTLKIKY</sequence>
<dbReference type="AlphaFoldDB" id="A0A820J6I6"/>
<dbReference type="SMART" id="SM01052">
    <property type="entry name" value="CAP_GLY"/>
    <property type="match status" value="1"/>
</dbReference>
<reference evidence="2" key="1">
    <citation type="submission" date="2021-02" db="EMBL/GenBank/DDBJ databases">
        <authorList>
            <person name="Nowell W R."/>
        </authorList>
    </citation>
    <scope>NUCLEOTIDE SEQUENCE</scope>
</reference>
<dbReference type="InterPro" id="IPR036859">
    <property type="entry name" value="CAP-Gly_dom_sf"/>
</dbReference>
<feature type="domain" description="CAP-Gly" evidence="1">
    <location>
        <begin position="56"/>
        <end position="99"/>
    </location>
</feature>
<dbReference type="Proteomes" id="UP000663866">
    <property type="component" value="Unassembled WGS sequence"/>
</dbReference>
<dbReference type="SUPFAM" id="SSF74924">
    <property type="entry name" value="Cap-Gly domain"/>
    <property type="match status" value="1"/>
</dbReference>
<dbReference type="Gene3D" id="1.10.150.20">
    <property type="entry name" value="5' to 3' exonuclease, C-terminal subdomain"/>
    <property type="match status" value="1"/>
</dbReference>
<evidence type="ECO:0000313" key="3">
    <source>
        <dbReference type="Proteomes" id="UP000663866"/>
    </source>
</evidence>
<gene>
    <name evidence="2" type="ORF">OVN521_LOCUS31980</name>
</gene>
<dbReference type="EMBL" id="CAJOBG010019845">
    <property type="protein sequence ID" value="CAF4320856.1"/>
    <property type="molecule type" value="Genomic_DNA"/>
</dbReference>
<evidence type="ECO:0000313" key="2">
    <source>
        <dbReference type="EMBL" id="CAF4320856.1"/>
    </source>
</evidence>
<organism evidence="2 3">
    <name type="scientific">Rotaria magnacalcarata</name>
    <dbReference type="NCBI Taxonomy" id="392030"/>
    <lineage>
        <taxon>Eukaryota</taxon>
        <taxon>Metazoa</taxon>
        <taxon>Spiralia</taxon>
        <taxon>Gnathifera</taxon>
        <taxon>Rotifera</taxon>
        <taxon>Eurotatoria</taxon>
        <taxon>Bdelloidea</taxon>
        <taxon>Philodinida</taxon>
        <taxon>Philodinidae</taxon>
        <taxon>Rotaria</taxon>
    </lineage>
</organism>
<dbReference type="PROSITE" id="PS50245">
    <property type="entry name" value="CAP_GLY_2"/>
    <property type="match status" value="1"/>
</dbReference>
<accession>A0A820J6I6</accession>
<name>A0A820J6I6_9BILA</name>
<keyword evidence="3" id="KW-1185">Reference proteome</keyword>
<proteinExistence type="predicted"/>
<dbReference type="Gene3D" id="2.30.30.190">
    <property type="entry name" value="CAP Gly-rich-like domain"/>
    <property type="match status" value="1"/>
</dbReference>